<evidence type="ECO:0000256" key="1">
    <source>
        <dbReference type="ARBA" id="ARBA00004141"/>
    </source>
</evidence>
<dbReference type="InterPro" id="IPR049453">
    <property type="entry name" value="Memb_transporter_dom"/>
</dbReference>
<keyword evidence="8" id="KW-1185">Reference proteome</keyword>
<reference evidence="7 8" key="1">
    <citation type="submission" date="2020-08" db="EMBL/GenBank/DDBJ databases">
        <title>Cohnella phylogeny.</title>
        <authorList>
            <person name="Dunlap C."/>
        </authorList>
    </citation>
    <scope>NUCLEOTIDE SEQUENCE [LARGE SCALE GENOMIC DNA]</scope>
    <source>
        <strain evidence="7 8">DSM 28246</strain>
    </source>
</reference>
<feature type="domain" description="Integral membrane bound transporter" evidence="6">
    <location>
        <begin position="32"/>
        <end position="154"/>
    </location>
</feature>
<accession>A0A7X0RW30</accession>
<dbReference type="AlphaFoldDB" id="A0A7X0RW30"/>
<dbReference type="GO" id="GO:0016020">
    <property type="term" value="C:membrane"/>
    <property type="evidence" value="ECO:0007669"/>
    <property type="project" value="UniProtKB-SubCell"/>
</dbReference>
<comment type="caution">
    <text evidence="7">The sequence shown here is derived from an EMBL/GenBank/DDBJ whole genome shotgun (WGS) entry which is preliminary data.</text>
</comment>
<name>A0A7X0RW30_9BACL</name>
<evidence type="ECO:0000313" key="7">
    <source>
        <dbReference type="EMBL" id="MBB6674718.1"/>
    </source>
</evidence>
<keyword evidence="3 5" id="KW-1133">Transmembrane helix</keyword>
<evidence type="ECO:0000259" key="6">
    <source>
        <dbReference type="Pfam" id="PF13515"/>
    </source>
</evidence>
<evidence type="ECO:0000256" key="2">
    <source>
        <dbReference type="ARBA" id="ARBA00022692"/>
    </source>
</evidence>
<comment type="subcellular location">
    <subcellularLocation>
        <location evidence="1">Membrane</location>
        <topology evidence="1">Multi-pass membrane protein</topology>
    </subcellularLocation>
</comment>
<organism evidence="7 8">
    <name type="scientific">Cohnella nanjingensis</name>
    <dbReference type="NCBI Taxonomy" id="1387779"/>
    <lineage>
        <taxon>Bacteria</taxon>
        <taxon>Bacillati</taxon>
        <taxon>Bacillota</taxon>
        <taxon>Bacilli</taxon>
        <taxon>Bacillales</taxon>
        <taxon>Paenibacillaceae</taxon>
        <taxon>Cohnella</taxon>
    </lineage>
</organism>
<dbReference type="EMBL" id="JACJVP010000051">
    <property type="protein sequence ID" value="MBB6674718.1"/>
    <property type="molecule type" value="Genomic_DNA"/>
</dbReference>
<protein>
    <submittedName>
        <fullName evidence="7">FUSC family protein</fullName>
    </submittedName>
</protein>
<keyword evidence="4 5" id="KW-0472">Membrane</keyword>
<keyword evidence="2 5" id="KW-0812">Transmembrane</keyword>
<proteinExistence type="predicted"/>
<feature type="transmembrane region" description="Helical" evidence="5">
    <location>
        <begin position="46"/>
        <end position="68"/>
    </location>
</feature>
<gene>
    <name evidence="7" type="ORF">H7C19_28960</name>
</gene>
<dbReference type="Pfam" id="PF13515">
    <property type="entry name" value="FUSC_2"/>
    <property type="match status" value="1"/>
</dbReference>
<dbReference type="RefSeq" id="WP_185672570.1">
    <property type="nucleotide sequence ID" value="NZ_JACJVP010000051.1"/>
</dbReference>
<evidence type="ECO:0000256" key="5">
    <source>
        <dbReference type="SAM" id="Phobius"/>
    </source>
</evidence>
<feature type="transmembrane region" description="Helical" evidence="5">
    <location>
        <begin position="21"/>
        <end position="40"/>
    </location>
</feature>
<dbReference type="Proteomes" id="UP000547209">
    <property type="component" value="Unassembled WGS sequence"/>
</dbReference>
<evidence type="ECO:0000256" key="3">
    <source>
        <dbReference type="ARBA" id="ARBA00022989"/>
    </source>
</evidence>
<evidence type="ECO:0000256" key="4">
    <source>
        <dbReference type="ARBA" id="ARBA00023136"/>
    </source>
</evidence>
<sequence length="334" mass="36946">MNGGLTARKEAGRDAFAKWSGIIGKLSFASGLAWALAHWAGSKHPFLAPVSVILCMQTTVLQSLLFSYRRLGGTILGVGLTMLAVKAMPLNGWTLAALLAGISCIALLVERNEIWLRETALSGALVFELQRHSEHYAVDRLRDTAIGVAVAMIVMAFVLPPNETRTAERALQPLADRVTRLFGQLAAWTGGGCGQEQEQALRTEIKTLRQDWQNASKTLQQAADGLRYNPFRRKSERRQQQNADWLEKLRRGINYLEKTEARLRRGAAAAPLNESERSAWQEQFDKLGGCWGQSLIASPSLEPLVRLARSENTPLYLSALLLDTNELLEDLKAI</sequence>
<evidence type="ECO:0000313" key="8">
    <source>
        <dbReference type="Proteomes" id="UP000547209"/>
    </source>
</evidence>